<dbReference type="Proteomes" id="UP000765509">
    <property type="component" value="Unassembled WGS sequence"/>
</dbReference>
<accession>A0A9Q3IF08</accession>
<protein>
    <submittedName>
        <fullName evidence="1">Uncharacterized protein</fullName>
    </submittedName>
</protein>
<comment type="caution">
    <text evidence="1">The sequence shown here is derived from an EMBL/GenBank/DDBJ whole genome shotgun (WGS) entry which is preliminary data.</text>
</comment>
<evidence type="ECO:0000313" key="2">
    <source>
        <dbReference type="Proteomes" id="UP000765509"/>
    </source>
</evidence>
<proteinExistence type="predicted"/>
<name>A0A9Q3IF08_9BASI</name>
<reference evidence="1" key="1">
    <citation type="submission" date="2021-03" db="EMBL/GenBank/DDBJ databases">
        <title>Draft genome sequence of rust myrtle Austropuccinia psidii MF-1, a brazilian biotype.</title>
        <authorList>
            <person name="Quecine M.C."/>
            <person name="Pachon D.M.R."/>
            <person name="Bonatelli M.L."/>
            <person name="Correr F.H."/>
            <person name="Franceschini L.M."/>
            <person name="Leite T.F."/>
            <person name="Margarido G.R.A."/>
            <person name="Almeida C.A."/>
            <person name="Ferrarezi J.A."/>
            <person name="Labate C.A."/>
        </authorList>
    </citation>
    <scope>NUCLEOTIDE SEQUENCE</scope>
    <source>
        <strain evidence="1">MF-1</strain>
    </source>
</reference>
<evidence type="ECO:0000313" key="1">
    <source>
        <dbReference type="EMBL" id="MBW0539123.1"/>
    </source>
</evidence>
<sequence length="238" mass="28172">MKFFKASINVELGKNDENSTKITLDINDLKKNDRHSSEWHKSTFAKLDFITNTCDIIESKCQVQCYEIRDISISHITEQLTILRHQALEIIKNTNQFATHLEKSASERQKLQNEIIANVEQIHKNYEQHMPRHSTSLTEEKHSVKGSLTSFLGENAIPARNIPKLEEWPTFSGEVEYNHIELIRTIYMFQEYFHIPDKIIVGKLHSLFTRTAKKQYYKMRQDHGKHYWPWWKSEIITK</sequence>
<dbReference type="EMBL" id="AVOT02043718">
    <property type="protein sequence ID" value="MBW0539123.1"/>
    <property type="molecule type" value="Genomic_DNA"/>
</dbReference>
<dbReference type="AlphaFoldDB" id="A0A9Q3IF08"/>
<keyword evidence="2" id="KW-1185">Reference proteome</keyword>
<gene>
    <name evidence="1" type="ORF">O181_078838</name>
</gene>
<organism evidence="1 2">
    <name type="scientific">Austropuccinia psidii MF-1</name>
    <dbReference type="NCBI Taxonomy" id="1389203"/>
    <lineage>
        <taxon>Eukaryota</taxon>
        <taxon>Fungi</taxon>
        <taxon>Dikarya</taxon>
        <taxon>Basidiomycota</taxon>
        <taxon>Pucciniomycotina</taxon>
        <taxon>Pucciniomycetes</taxon>
        <taxon>Pucciniales</taxon>
        <taxon>Sphaerophragmiaceae</taxon>
        <taxon>Austropuccinia</taxon>
    </lineage>
</organism>